<comment type="subcellular location">
    <subcellularLocation>
        <location evidence="11">Mitochondrion inner membrane</location>
        <topology evidence="11">Peripheral membrane protein</topology>
        <orientation evidence="11">Matrix side</orientation>
    </subcellularLocation>
</comment>
<keyword evidence="14" id="KW-1185">Reference proteome</keyword>
<dbReference type="GeneID" id="14866095"/>
<accession>F4QFS2</accession>
<dbReference type="GO" id="GO:0120538">
    <property type="term" value="F:2-methoxy-6-polyprenolphenol 4-hydroxylase activity"/>
    <property type="evidence" value="ECO:0007669"/>
    <property type="project" value="UniProtKB-EC"/>
</dbReference>
<dbReference type="AlphaFoldDB" id="F4QFS2"/>
<evidence type="ECO:0000256" key="4">
    <source>
        <dbReference type="ARBA" id="ARBA00022688"/>
    </source>
</evidence>
<comment type="cofactor">
    <cofactor evidence="1 11">
        <name>FAD</name>
        <dbReference type="ChEBI" id="CHEBI:57692"/>
    </cofactor>
</comment>
<comment type="pathway">
    <text evidence="11">Cofactor biosynthesis; ubiquinone biosynthesis.</text>
</comment>
<dbReference type="OrthoDB" id="683240at2759"/>
<comment type="similarity">
    <text evidence="2 11">Belongs to the UbiH/COQ6 family.</text>
</comment>
<evidence type="ECO:0000256" key="7">
    <source>
        <dbReference type="ARBA" id="ARBA00023002"/>
    </source>
</evidence>
<evidence type="ECO:0000256" key="1">
    <source>
        <dbReference type="ARBA" id="ARBA00001974"/>
    </source>
</evidence>
<dbReference type="InterPro" id="IPR018168">
    <property type="entry name" value="Ubi_Hdrlase_CS"/>
</dbReference>
<dbReference type="NCBIfam" id="TIGR01988">
    <property type="entry name" value="Ubi-OHases"/>
    <property type="match status" value="1"/>
</dbReference>
<keyword evidence="5 11" id="KW-0999">Mitochondrion inner membrane</keyword>
<evidence type="ECO:0000256" key="6">
    <source>
        <dbReference type="ARBA" id="ARBA00022827"/>
    </source>
</evidence>
<dbReference type="GO" id="GO:0016712">
    <property type="term" value="F:oxidoreductase activity, acting on paired donors, with incorporation or reduction of molecular oxygen, reduced flavin or flavoprotein as one donor, and incorporation of one atom of oxygen"/>
    <property type="evidence" value="ECO:0007669"/>
    <property type="project" value="UniProtKB-UniRule"/>
</dbReference>
<dbReference type="GO" id="GO:0071949">
    <property type="term" value="F:FAD binding"/>
    <property type="evidence" value="ECO:0007669"/>
    <property type="project" value="InterPro"/>
</dbReference>
<evidence type="ECO:0000256" key="11">
    <source>
        <dbReference type="HAMAP-Rule" id="MF_03193"/>
    </source>
</evidence>
<keyword evidence="8 11" id="KW-0503">Monooxygenase</keyword>
<dbReference type="SUPFAM" id="SSF51905">
    <property type="entry name" value="FAD/NAD(P)-binding domain"/>
    <property type="match status" value="1"/>
</dbReference>
<protein>
    <recommendedName>
        <fullName evidence="11">Ubiquinone biosynthesis monooxygenase COQ6, mitochondrial</fullName>
        <ecNumber evidence="11">1.14.15.45</ecNumber>
    </recommendedName>
    <alternativeName>
        <fullName evidence="11">2-methoxy-6-polyprenolphenol 4-hydroxylase</fullName>
        <ecNumber evidence="11">1.14.15.46</ecNumber>
    </alternativeName>
</protein>
<dbReference type="PANTHER" id="PTHR43876">
    <property type="entry name" value="UBIQUINONE BIOSYNTHESIS MONOOXYGENASE COQ6, MITOCHONDRIAL"/>
    <property type="match status" value="1"/>
</dbReference>
<evidence type="ECO:0000256" key="3">
    <source>
        <dbReference type="ARBA" id="ARBA00022630"/>
    </source>
</evidence>
<dbReference type="RefSeq" id="XP_004351028.1">
    <property type="nucleotide sequence ID" value="XM_004350976.1"/>
</dbReference>
<dbReference type="InterPro" id="IPR036188">
    <property type="entry name" value="FAD/NAD-bd_sf"/>
</dbReference>
<evidence type="ECO:0000313" key="14">
    <source>
        <dbReference type="Proteomes" id="UP000007797"/>
    </source>
</evidence>
<keyword evidence="4 11" id="KW-0831">Ubiquinone biosynthesis</keyword>
<feature type="domain" description="FAD-binding" evidence="12">
    <location>
        <begin position="356"/>
        <end position="436"/>
    </location>
</feature>
<keyword evidence="7 11" id="KW-0560">Oxidoreductase</keyword>
<evidence type="ECO:0000256" key="2">
    <source>
        <dbReference type="ARBA" id="ARBA00005349"/>
    </source>
</evidence>
<dbReference type="Pfam" id="PF01494">
    <property type="entry name" value="FAD_binding_3"/>
    <property type="match status" value="2"/>
</dbReference>
<evidence type="ECO:0000256" key="8">
    <source>
        <dbReference type="ARBA" id="ARBA00023033"/>
    </source>
</evidence>
<evidence type="ECO:0000313" key="13">
    <source>
        <dbReference type="EMBL" id="EGG14319.1"/>
    </source>
</evidence>
<gene>
    <name evidence="11 13" type="primary">coq6</name>
    <name evidence="13" type="ORF">DFA_12089</name>
</gene>
<dbReference type="EC" id="1.14.15.45" evidence="11"/>
<dbReference type="STRING" id="1054147.F4QFS2"/>
<feature type="domain" description="FAD-binding" evidence="12">
    <location>
        <begin position="65"/>
        <end position="258"/>
    </location>
</feature>
<organism evidence="13 14">
    <name type="scientific">Cavenderia fasciculata</name>
    <name type="common">Slime mold</name>
    <name type="synonym">Dictyostelium fasciculatum</name>
    <dbReference type="NCBI Taxonomy" id="261658"/>
    <lineage>
        <taxon>Eukaryota</taxon>
        <taxon>Amoebozoa</taxon>
        <taxon>Evosea</taxon>
        <taxon>Eumycetozoa</taxon>
        <taxon>Dictyostelia</taxon>
        <taxon>Acytosteliales</taxon>
        <taxon>Cavenderiaceae</taxon>
        <taxon>Cavenderia</taxon>
    </lineage>
</organism>
<dbReference type="FunFam" id="3.50.50.60:FF:000021">
    <property type="entry name" value="Ubiquinone biosynthesis monooxygenase COQ6"/>
    <property type="match status" value="1"/>
</dbReference>
<keyword evidence="9 11" id="KW-0496">Mitochondrion</keyword>
<dbReference type="EMBL" id="GL883029">
    <property type="protein sequence ID" value="EGG14319.1"/>
    <property type="molecule type" value="Genomic_DNA"/>
</dbReference>
<reference evidence="14" key="1">
    <citation type="journal article" date="2011" name="Genome Res.">
        <title>Phylogeny-wide analysis of social amoeba genomes highlights ancient origins for complex intercellular communication.</title>
        <authorList>
            <person name="Heidel A.J."/>
            <person name="Lawal H.M."/>
            <person name="Felder M."/>
            <person name="Schilde C."/>
            <person name="Helps N.R."/>
            <person name="Tunggal B."/>
            <person name="Rivero F."/>
            <person name="John U."/>
            <person name="Schleicher M."/>
            <person name="Eichinger L."/>
            <person name="Platzer M."/>
            <person name="Noegel A.A."/>
            <person name="Schaap P."/>
            <person name="Gloeckner G."/>
        </authorList>
    </citation>
    <scope>NUCLEOTIDE SEQUENCE [LARGE SCALE GENOMIC DNA]</scope>
    <source>
        <strain evidence="14">SH3</strain>
    </source>
</reference>
<dbReference type="HAMAP" id="MF_03193">
    <property type="entry name" value="COQ6_monooxygenase"/>
    <property type="match status" value="1"/>
</dbReference>
<comment type="function">
    <text evidence="11">FAD-dependent monooxygenase required for two non-consecutive steps during ubiquinone biosynthesis. Required for the C5-ring hydroxylation during ubiquinone biosynthesis by catalyzing the hydroxylation of 4-hydroxy-3-(all-trans-polyprenyl)benzoic acid to 3,4-dihydroxy-5-(all-trans-polyprenyl)benzoic acid. Also acts downstream of coq4, for the C1-hydroxylation during ubiquinone biosynthesis by catalyzing the hydroxylation of 2-methoxy-6-(all-trans-polyprenyl)phenol to 2-methoxy-6-(all-trans-polyprenyl)benzene-1,4-diol. The electrons required for the hydroxylation reaction are funneled indirectly to coq6 from NADPH via a ferredoxin/ferredoxin reductase system.</text>
</comment>
<dbReference type="PRINTS" id="PR00420">
    <property type="entry name" value="RNGMNOXGNASE"/>
</dbReference>
<keyword evidence="3 11" id="KW-0285">Flavoprotein</keyword>
<dbReference type="KEGG" id="dfa:DFA_12089"/>
<dbReference type="GO" id="GO:0106364">
    <property type="term" value="F:4-hydroxy-3-all-trans-polyprenylbenzoate oxygenase activity"/>
    <property type="evidence" value="ECO:0007669"/>
    <property type="project" value="UniProtKB-EC"/>
</dbReference>
<dbReference type="EC" id="1.14.15.46" evidence="11"/>
<dbReference type="InterPro" id="IPR002938">
    <property type="entry name" value="FAD-bd"/>
</dbReference>
<dbReference type="PANTHER" id="PTHR43876:SF7">
    <property type="entry name" value="UBIQUINONE BIOSYNTHESIS MONOOXYGENASE COQ6, MITOCHONDRIAL"/>
    <property type="match status" value="1"/>
</dbReference>
<dbReference type="PROSITE" id="PS01304">
    <property type="entry name" value="UBIH"/>
    <property type="match status" value="1"/>
</dbReference>
<dbReference type="InterPro" id="IPR000689">
    <property type="entry name" value="UbQ_mOase_COQ6"/>
</dbReference>
<dbReference type="Proteomes" id="UP000007797">
    <property type="component" value="Unassembled WGS sequence"/>
</dbReference>
<comment type="catalytic activity">
    <reaction evidence="11">
        <text>a 4-hydroxy-3-(all-trans-polyprenyl)benzoate + 2 reduced [2Fe-2S]-[ferredoxin] + O2 + 2 H(+) = a 3,4-dihydroxy-5-(all-trans-polyprenyl)benzoate + 2 oxidized [2Fe-2S]-[ferredoxin] + H2O</text>
        <dbReference type="Rhea" id="RHEA:81195"/>
        <dbReference type="Rhea" id="RHEA-COMP:9514"/>
        <dbReference type="Rhea" id="RHEA-COMP:10000"/>
        <dbReference type="Rhea" id="RHEA-COMP:10001"/>
        <dbReference type="Rhea" id="RHEA-COMP:10930"/>
        <dbReference type="ChEBI" id="CHEBI:15377"/>
        <dbReference type="ChEBI" id="CHEBI:15378"/>
        <dbReference type="ChEBI" id="CHEBI:15379"/>
        <dbReference type="ChEBI" id="CHEBI:33737"/>
        <dbReference type="ChEBI" id="CHEBI:33738"/>
        <dbReference type="ChEBI" id="CHEBI:64694"/>
        <dbReference type="ChEBI" id="CHEBI:78396"/>
        <dbReference type="EC" id="1.14.15.45"/>
    </reaction>
</comment>
<proteinExistence type="inferred from homology"/>
<evidence type="ECO:0000256" key="5">
    <source>
        <dbReference type="ARBA" id="ARBA00022792"/>
    </source>
</evidence>
<comment type="catalytic activity">
    <reaction evidence="11">
        <text>a 2-methoxy-6-(all-trans-polyprenyl)phenol + 2 reduced [2Fe-2S]-[ferredoxin] + O2 + 2 H(+) = a 2-methoxy-6-(all-trans-polyprenyl)benzene-1,4-diol + 2 oxidized [2Fe-2S]-[ferredoxin] + H2O</text>
        <dbReference type="Rhea" id="RHEA:81183"/>
        <dbReference type="Rhea" id="RHEA-COMP:9551"/>
        <dbReference type="Rhea" id="RHEA-COMP:10000"/>
        <dbReference type="Rhea" id="RHEA-COMP:10001"/>
        <dbReference type="Rhea" id="RHEA-COMP:10858"/>
        <dbReference type="ChEBI" id="CHEBI:15377"/>
        <dbReference type="ChEBI" id="CHEBI:15378"/>
        <dbReference type="ChEBI" id="CHEBI:15379"/>
        <dbReference type="ChEBI" id="CHEBI:33737"/>
        <dbReference type="ChEBI" id="CHEBI:33738"/>
        <dbReference type="ChEBI" id="CHEBI:62731"/>
        <dbReference type="ChEBI" id="CHEBI:84166"/>
        <dbReference type="EC" id="1.14.15.46"/>
    </reaction>
</comment>
<dbReference type="GO" id="GO:0031314">
    <property type="term" value="C:extrinsic component of mitochondrial inner membrane"/>
    <property type="evidence" value="ECO:0007669"/>
    <property type="project" value="UniProtKB-UniRule"/>
</dbReference>
<evidence type="ECO:0000256" key="9">
    <source>
        <dbReference type="ARBA" id="ARBA00023128"/>
    </source>
</evidence>
<evidence type="ECO:0000256" key="10">
    <source>
        <dbReference type="ARBA" id="ARBA00023136"/>
    </source>
</evidence>
<dbReference type="Gene3D" id="3.50.50.60">
    <property type="entry name" value="FAD/NAD(P)-binding domain"/>
    <property type="match status" value="2"/>
</dbReference>
<comment type="subunit">
    <text evidence="11">Component of a multi-subunit COQ enzyme complex.</text>
</comment>
<dbReference type="UniPathway" id="UPA00232"/>
<keyword evidence="10 11" id="KW-0472">Membrane</keyword>
<dbReference type="OMA" id="VKQMQVW"/>
<dbReference type="InterPro" id="IPR051205">
    <property type="entry name" value="UbiH/COQ6_monooxygenase"/>
</dbReference>
<name>F4QFS2_CACFS</name>
<sequence>MTSWCMSDLVFVLKCFLVHSSIYDYVIMLSLGLKRVLSSSSLSLLRSSSTSTCYRYYSSEQVEKYDIVIVGGGLVGSSMACALGSSDYTKHLKVCLVESAPIQPLHPLTVEHDIRTLSFNNTSVALFDAIGAWDLIKGTRIAPFNQLRVWDSSGFPGIHFKDNDAMGYILENRVVNSALLERSRQLDNVTIKSPVQVKSVELTTKQSSSKSRVFLSNDQQLETDLIIAADGGNSIIKKQIGVSSHGRNYNQKAVVCTIKLAPNHQPNTLYQRFLPTGPIALLPLSDGYASIIWSTNTIHANYLLSLDDESFMVQLNHAWFSPSKISNDSVHDALTTIFDLNPSGLSGQELHLPPIEKVSSKRASFPLRLDHTLNYTDKGLCLIGDAAHLIHPLAGQGVNLGLADVIALSKTISESVKSGYNVGDSMMLKKYEDERKIENIKMLASVDTLFNLFENNSFLVKSIRNIGLSILDNITPLKNLITSVSKGTKISLKGIGSNQN</sequence>
<evidence type="ECO:0000259" key="12">
    <source>
        <dbReference type="Pfam" id="PF01494"/>
    </source>
</evidence>
<dbReference type="InterPro" id="IPR010971">
    <property type="entry name" value="UbiH/COQ6"/>
</dbReference>
<keyword evidence="6 11" id="KW-0274">FAD</keyword>